<proteinExistence type="predicted"/>
<sequence>MTNFFNLTKIEDPQLESYYERSMQELNDFFGIKWKHHTPVVFVVNDRDTINILHGEETGEWIVGWVAGGGSIVFVLNKDKFGEHSVHKYDDNDYYKLIKHEFAHLFFKVITGNKTGPKWLWEGVSILVSGQAEKWNKPTEFKGFLDGKDVYIESGYALQLLTEKYGKDQLLQFLNAYKDFDGDINVLFKETYSLDLNYGTFNGLLKD</sequence>
<accession>A0A3D0ZPC3</accession>
<name>A0A3D0ZPC3_UNCKA</name>
<dbReference type="EMBL" id="DOZN01000004">
    <property type="protein sequence ID" value="HCC41892.1"/>
    <property type="molecule type" value="Genomic_DNA"/>
</dbReference>
<dbReference type="AlphaFoldDB" id="A0A3D0ZPC3"/>
<dbReference type="Proteomes" id="UP000263336">
    <property type="component" value="Unassembled WGS sequence"/>
</dbReference>
<evidence type="ECO:0008006" key="3">
    <source>
        <dbReference type="Google" id="ProtNLM"/>
    </source>
</evidence>
<gene>
    <name evidence="1" type="ORF">DEP93_00260</name>
</gene>
<comment type="caution">
    <text evidence="1">The sequence shown here is derived from an EMBL/GenBank/DDBJ whole genome shotgun (WGS) entry which is preliminary data.</text>
</comment>
<reference evidence="1 2" key="1">
    <citation type="journal article" date="2018" name="Nat. Biotechnol.">
        <title>A standardized bacterial taxonomy based on genome phylogeny substantially revises the tree of life.</title>
        <authorList>
            <person name="Parks D.H."/>
            <person name="Chuvochina M."/>
            <person name="Waite D.W."/>
            <person name="Rinke C."/>
            <person name="Skarshewski A."/>
            <person name="Chaumeil P.A."/>
            <person name="Hugenholtz P."/>
        </authorList>
    </citation>
    <scope>NUCLEOTIDE SEQUENCE [LARGE SCALE GENOMIC DNA]</scope>
    <source>
        <strain evidence="1">UBA11701</strain>
    </source>
</reference>
<protein>
    <recommendedName>
        <fullName evidence="3">Peptidase MA-like domain-containing protein</fullName>
    </recommendedName>
</protein>
<organism evidence="1 2">
    <name type="scientific">candidate division WWE3 bacterium</name>
    <dbReference type="NCBI Taxonomy" id="2053526"/>
    <lineage>
        <taxon>Bacteria</taxon>
        <taxon>Katanobacteria</taxon>
    </lineage>
</organism>
<evidence type="ECO:0000313" key="2">
    <source>
        <dbReference type="Proteomes" id="UP000263336"/>
    </source>
</evidence>
<evidence type="ECO:0000313" key="1">
    <source>
        <dbReference type="EMBL" id="HCC41892.1"/>
    </source>
</evidence>